<dbReference type="Proteomes" id="UP000038200">
    <property type="component" value="Unassembled WGS sequence"/>
</dbReference>
<dbReference type="EMBL" id="CDOL01000157">
    <property type="protein sequence ID" value="CEN52410.1"/>
    <property type="molecule type" value="Genomic_DNA"/>
</dbReference>
<name>A0A0B7IKI9_9FLAO</name>
<reference evidence="1 2" key="1">
    <citation type="submission" date="2015-01" db="EMBL/GenBank/DDBJ databases">
        <authorList>
            <person name="Xiang T."/>
            <person name="Song Y."/>
            <person name="Huang L."/>
            <person name="Wang B."/>
            <person name="Wu P."/>
        </authorList>
    </citation>
    <scope>NUCLEOTIDE SEQUENCE [LARGE SCALE GENOMIC DNA]</scope>
    <source>
        <strain evidence="1 2">CcD93</strain>
    </source>
</reference>
<evidence type="ECO:0000313" key="1">
    <source>
        <dbReference type="EMBL" id="CEN52410.1"/>
    </source>
</evidence>
<organism evidence="1 2">
    <name type="scientific">Capnocytophaga canis</name>
    <dbReference type="NCBI Taxonomy" id="1848903"/>
    <lineage>
        <taxon>Bacteria</taxon>
        <taxon>Pseudomonadati</taxon>
        <taxon>Bacteroidota</taxon>
        <taxon>Flavobacteriia</taxon>
        <taxon>Flavobacteriales</taxon>
        <taxon>Flavobacteriaceae</taxon>
        <taxon>Capnocytophaga</taxon>
    </lineage>
</organism>
<gene>
    <name evidence="1" type="ORF">CCAND93_240011</name>
</gene>
<dbReference type="AlphaFoldDB" id="A0A0B7IKI9"/>
<evidence type="ECO:0000313" key="2">
    <source>
        <dbReference type="Proteomes" id="UP000038200"/>
    </source>
</evidence>
<proteinExistence type="predicted"/>
<protein>
    <submittedName>
        <fullName evidence="1">Uncharacterized protein</fullName>
    </submittedName>
</protein>
<sequence>MIYIRTKVQIFCIDNSFFEKKYFVSKENNLIFSEKMLSNDKKRFFKTQHINKKNCPKTVF</sequence>
<accession>A0A0B7IKI9</accession>